<feature type="non-terminal residue" evidence="2">
    <location>
        <position position="439"/>
    </location>
</feature>
<name>A0A7U2EVK7_PHANO</name>
<feature type="region of interest" description="Disordered" evidence="1">
    <location>
        <begin position="359"/>
        <end position="388"/>
    </location>
</feature>
<protein>
    <submittedName>
        <fullName evidence="2">Uncharacterized protein</fullName>
    </submittedName>
</protein>
<feature type="region of interest" description="Disordered" evidence="1">
    <location>
        <begin position="303"/>
        <end position="343"/>
    </location>
</feature>
<dbReference type="OrthoDB" id="3769170at2759"/>
<organism evidence="2 3">
    <name type="scientific">Phaeosphaeria nodorum (strain SN15 / ATCC MYA-4574 / FGSC 10173)</name>
    <name type="common">Glume blotch fungus</name>
    <name type="synonym">Parastagonospora nodorum</name>
    <dbReference type="NCBI Taxonomy" id="321614"/>
    <lineage>
        <taxon>Eukaryota</taxon>
        <taxon>Fungi</taxon>
        <taxon>Dikarya</taxon>
        <taxon>Ascomycota</taxon>
        <taxon>Pezizomycotina</taxon>
        <taxon>Dothideomycetes</taxon>
        <taxon>Pleosporomycetidae</taxon>
        <taxon>Pleosporales</taxon>
        <taxon>Pleosporineae</taxon>
        <taxon>Phaeosphaeriaceae</taxon>
        <taxon>Parastagonospora</taxon>
    </lineage>
</organism>
<keyword evidence="3" id="KW-1185">Reference proteome</keyword>
<dbReference type="Proteomes" id="UP000663193">
    <property type="component" value="Chromosome 4"/>
</dbReference>
<feature type="region of interest" description="Disordered" evidence="1">
    <location>
        <begin position="91"/>
        <end position="111"/>
    </location>
</feature>
<reference evidence="3" key="1">
    <citation type="journal article" date="2021" name="BMC Genomics">
        <title>Chromosome-level genome assembly and manually-curated proteome of model necrotroph Parastagonospora nodorum Sn15 reveals a genome-wide trove of candidate effector homologs, and redundancy of virulence-related functions within an accessory chromosome.</title>
        <authorList>
            <person name="Bertazzoni S."/>
            <person name="Jones D.A.B."/>
            <person name="Phan H.T."/>
            <person name="Tan K.-C."/>
            <person name="Hane J.K."/>
        </authorList>
    </citation>
    <scope>NUCLEOTIDE SEQUENCE [LARGE SCALE GENOMIC DNA]</scope>
    <source>
        <strain evidence="3">SN15 / ATCC MYA-4574 / FGSC 10173)</strain>
    </source>
</reference>
<gene>
    <name evidence="2" type="ORF">JI435_155930</name>
</gene>
<dbReference type="VEuPathDB" id="FungiDB:JI435_155930"/>
<feature type="region of interest" description="Disordered" evidence="1">
    <location>
        <begin position="414"/>
        <end position="439"/>
    </location>
</feature>
<feature type="compositionally biased region" description="Low complexity" evidence="1">
    <location>
        <begin position="133"/>
        <end position="143"/>
    </location>
</feature>
<proteinExistence type="predicted"/>
<accession>A0A7U2EVK7</accession>
<sequence>HSAFTMQLTTSKRHTKGFVPAKPSLLPTSRCVWESQLESRKHRARQLLTGTIKRTLRPLKMASIHFSQSLSTRGEATPASSRAVQLPAMYPVSPDEPEERAQGEASPRASADLGSSWLDLEKAETQDGFYLHPDASSSPASSISDEESETRSYLASLPTSSRSEYSALPPSQADNARYYDHALSKGDHDALIMGELNHNLRAYTPRDLVIHHESRKELVPQGIAGTDKLGEMEAFAKIEQEKQHSHQVQERNLVSQSMYDLNAARTRAASKRLTIVPPGVSRQFSFQATPPAMSRLSHIRSASGDDYFSSRPVSHRQPSSPPSSGFSTPRVRSPLAPQPSAHRHNLSATFDSFLVPHKSGKGEAFRGTPTAKKPKAIKEKRSSSSMQPVTNTLRRLSMMPSMHSLKICKSRASLRKDSLENSDVSPLPELPEHVSYAQR</sequence>
<evidence type="ECO:0000313" key="3">
    <source>
        <dbReference type="Proteomes" id="UP000663193"/>
    </source>
</evidence>
<dbReference type="AlphaFoldDB" id="A0A7U2EVK7"/>
<dbReference type="EMBL" id="CP069026">
    <property type="protein sequence ID" value="QRC93908.1"/>
    <property type="molecule type" value="Genomic_DNA"/>
</dbReference>
<feature type="region of interest" description="Disordered" evidence="1">
    <location>
        <begin position="129"/>
        <end position="172"/>
    </location>
</feature>
<feature type="compositionally biased region" description="Polar residues" evidence="1">
    <location>
        <begin position="151"/>
        <end position="164"/>
    </location>
</feature>
<evidence type="ECO:0000256" key="1">
    <source>
        <dbReference type="SAM" id="MobiDB-lite"/>
    </source>
</evidence>
<evidence type="ECO:0000313" key="2">
    <source>
        <dbReference type="EMBL" id="QRC93908.1"/>
    </source>
</evidence>